<feature type="transmembrane region" description="Helical" evidence="7">
    <location>
        <begin position="59"/>
        <end position="80"/>
    </location>
</feature>
<dbReference type="InterPro" id="IPR001915">
    <property type="entry name" value="Peptidase_M48"/>
</dbReference>
<evidence type="ECO:0000256" key="2">
    <source>
        <dbReference type="ARBA" id="ARBA00022723"/>
    </source>
</evidence>
<evidence type="ECO:0000313" key="10">
    <source>
        <dbReference type="Proteomes" id="UP001355653"/>
    </source>
</evidence>
<dbReference type="PANTHER" id="PTHR34978:SF3">
    <property type="entry name" value="SLR0241 PROTEIN"/>
    <property type="match status" value="1"/>
</dbReference>
<dbReference type="InterPro" id="IPR052173">
    <property type="entry name" value="Beta-lactam_resp_regulator"/>
</dbReference>
<evidence type="ECO:0000256" key="7">
    <source>
        <dbReference type="SAM" id="Phobius"/>
    </source>
</evidence>
<gene>
    <name evidence="9" type="ORF">P5G65_23505</name>
</gene>
<keyword evidence="10" id="KW-1185">Reference proteome</keyword>
<evidence type="ECO:0000313" key="9">
    <source>
        <dbReference type="EMBL" id="MEB4796872.1"/>
    </source>
</evidence>
<comment type="cofactor">
    <cofactor evidence="6">
        <name>Zn(2+)</name>
        <dbReference type="ChEBI" id="CHEBI:29105"/>
    </cofactor>
    <text evidence="6">Binds 1 zinc ion per subunit.</text>
</comment>
<evidence type="ECO:0000256" key="4">
    <source>
        <dbReference type="ARBA" id="ARBA00022833"/>
    </source>
</evidence>
<evidence type="ECO:0000256" key="5">
    <source>
        <dbReference type="ARBA" id="ARBA00023049"/>
    </source>
</evidence>
<evidence type="ECO:0000256" key="1">
    <source>
        <dbReference type="ARBA" id="ARBA00022670"/>
    </source>
</evidence>
<dbReference type="EMBL" id="JAROBY010000041">
    <property type="protein sequence ID" value="MEB4796872.1"/>
    <property type="molecule type" value="Genomic_DNA"/>
</dbReference>
<keyword evidence="5 6" id="KW-0482">Metalloprotease</keyword>
<dbReference type="RefSeq" id="WP_127455202.1">
    <property type="nucleotide sequence ID" value="NZ_JAROBY010000041.1"/>
</dbReference>
<organism evidence="9 10">
    <name type="scientific">Paenibacillus chondroitinus</name>
    <dbReference type="NCBI Taxonomy" id="59842"/>
    <lineage>
        <taxon>Bacteria</taxon>
        <taxon>Bacillati</taxon>
        <taxon>Bacillota</taxon>
        <taxon>Bacilli</taxon>
        <taxon>Bacillales</taxon>
        <taxon>Paenibacillaceae</taxon>
        <taxon>Paenibacillus</taxon>
    </lineage>
</organism>
<evidence type="ECO:0000256" key="6">
    <source>
        <dbReference type="RuleBase" id="RU003983"/>
    </source>
</evidence>
<comment type="similarity">
    <text evidence="6">Belongs to the peptidase M48 family.</text>
</comment>
<dbReference type="Gene3D" id="3.30.2010.10">
    <property type="entry name" value="Metalloproteases ('zincins'), catalytic domain"/>
    <property type="match status" value="1"/>
</dbReference>
<name>A0ABU6DGH8_9BACL</name>
<feature type="transmembrane region" description="Helical" evidence="7">
    <location>
        <begin position="171"/>
        <end position="193"/>
    </location>
</feature>
<keyword evidence="2" id="KW-0479">Metal-binding</keyword>
<keyword evidence="7" id="KW-1133">Transmembrane helix</keyword>
<evidence type="ECO:0000256" key="3">
    <source>
        <dbReference type="ARBA" id="ARBA00022801"/>
    </source>
</evidence>
<feature type="transmembrane region" description="Helical" evidence="7">
    <location>
        <begin position="262"/>
        <end position="283"/>
    </location>
</feature>
<feature type="transmembrane region" description="Helical" evidence="7">
    <location>
        <begin position="12"/>
        <end position="33"/>
    </location>
</feature>
<keyword evidence="4 6" id="KW-0862">Zinc</keyword>
<keyword evidence="3 6" id="KW-0378">Hydrolase</keyword>
<sequence>MNQAARPQVAFLLILLMSGWILLQMGLVVFHQISDVRYDGNLPIYLVDLFTDIWSRHSVFKMVFTCLLIITITRICFFIGKQAFLDHKWHSIVQNRKNDALSIEINASYKHLRTEIIVIQEHKPVALTKGIWHARIVISTGLLHLLSNSEVEAVLIHEQYHRLCRHPFKKCLIHLFCFSMNYIPALGALRSYFDVCIEILADKHVINEMNSTYPLSSALLKMVNSRKQSFKSTAVQFTDGEAINYRLSQLIEPDHPIKVPLFSLQTSLFSISMLIGMFIIVTLKCI</sequence>
<dbReference type="CDD" id="cd07326">
    <property type="entry name" value="M56_BlaR1_MecR1_like"/>
    <property type="match status" value="1"/>
</dbReference>
<protein>
    <submittedName>
        <fullName evidence="9">M56 family metallopeptidase</fullName>
    </submittedName>
</protein>
<accession>A0ABU6DGH8</accession>
<proteinExistence type="inferred from homology"/>
<feature type="domain" description="Peptidase M48" evidence="8">
    <location>
        <begin position="104"/>
        <end position="234"/>
    </location>
</feature>
<dbReference type="PANTHER" id="PTHR34978">
    <property type="entry name" value="POSSIBLE SENSOR-TRANSDUCER PROTEIN BLAR"/>
    <property type="match status" value="1"/>
</dbReference>
<reference evidence="9 10" key="1">
    <citation type="submission" date="2023-03" db="EMBL/GenBank/DDBJ databases">
        <title>Bacillus Genome Sequencing.</title>
        <authorList>
            <person name="Dunlap C."/>
        </authorList>
    </citation>
    <scope>NUCLEOTIDE SEQUENCE [LARGE SCALE GENOMIC DNA]</scope>
    <source>
        <strain evidence="9 10">NRS-1351</strain>
    </source>
</reference>
<dbReference type="Proteomes" id="UP001355653">
    <property type="component" value="Unassembled WGS sequence"/>
</dbReference>
<dbReference type="Pfam" id="PF01435">
    <property type="entry name" value="Peptidase_M48"/>
    <property type="match status" value="1"/>
</dbReference>
<evidence type="ECO:0000259" key="8">
    <source>
        <dbReference type="Pfam" id="PF01435"/>
    </source>
</evidence>
<comment type="caution">
    <text evidence="9">The sequence shown here is derived from an EMBL/GenBank/DDBJ whole genome shotgun (WGS) entry which is preliminary data.</text>
</comment>
<keyword evidence="1 6" id="KW-0645">Protease</keyword>
<keyword evidence="7" id="KW-0472">Membrane</keyword>
<keyword evidence="7" id="KW-0812">Transmembrane</keyword>